<dbReference type="Proteomes" id="UP001431783">
    <property type="component" value="Unassembled WGS sequence"/>
</dbReference>
<keyword evidence="2" id="KW-1185">Reference proteome</keyword>
<dbReference type="AlphaFoldDB" id="A0AAW1VGS9"/>
<comment type="caution">
    <text evidence="1">The sequence shown here is derived from an EMBL/GenBank/DDBJ whole genome shotgun (WGS) entry which is preliminary data.</text>
</comment>
<evidence type="ECO:0000313" key="2">
    <source>
        <dbReference type="Proteomes" id="UP001431783"/>
    </source>
</evidence>
<protein>
    <submittedName>
        <fullName evidence="1">Uncharacterized protein</fullName>
    </submittedName>
</protein>
<proteinExistence type="predicted"/>
<gene>
    <name evidence="1" type="ORF">WA026_020946</name>
</gene>
<organism evidence="1 2">
    <name type="scientific">Henosepilachna vigintioctopunctata</name>
    <dbReference type="NCBI Taxonomy" id="420089"/>
    <lineage>
        <taxon>Eukaryota</taxon>
        <taxon>Metazoa</taxon>
        <taxon>Ecdysozoa</taxon>
        <taxon>Arthropoda</taxon>
        <taxon>Hexapoda</taxon>
        <taxon>Insecta</taxon>
        <taxon>Pterygota</taxon>
        <taxon>Neoptera</taxon>
        <taxon>Endopterygota</taxon>
        <taxon>Coleoptera</taxon>
        <taxon>Polyphaga</taxon>
        <taxon>Cucujiformia</taxon>
        <taxon>Coccinelloidea</taxon>
        <taxon>Coccinellidae</taxon>
        <taxon>Epilachninae</taxon>
        <taxon>Epilachnini</taxon>
        <taxon>Henosepilachna</taxon>
    </lineage>
</organism>
<dbReference type="EMBL" id="JARQZJ010000136">
    <property type="protein sequence ID" value="KAK9892566.1"/>
    <property type="molecule type" value="Genomic_DNA"/>
</dbReference>
<reference evidence="1 2" key="1">
    <citation type="submission" date="2023-03" db="EMBL/GenBank/DDBJ databases">
        <title>Genome insight into feeding habits of ladybird beetles.</title>
        <authorList>
            <person name="Li H.-S."/>
            <person name="Huang Y.-H."/>
            <person name="Pang H."/>
        </authorList>
    </citation>
    <scope>NUCLEOTIDE SEQUENCE [LARGE SCALE GENOMIC DNA]</scope>
    <source>
        <strain evidence="1">SYSU_2023b</strain>
        <tissue evidence="1">Whole body</tissue>
    </source>
</reference>
<accession>A0AAW1VGS9</accession>
<evidence type="ECO:0000313" key="1">
    <source>
        <dbReference type="EMBL" id="KAK9892566.1"/>
    </source>
</evidence>
<sequence length="224" mass="25841">MGSPKINKALVQQIFESMAYNSEKMETKVEMDDLVKHQSTDEINSLIARFINCDKFYTIENLHRQKLINKLASEIEKEEESFVKLLMNVSPFHIKKIFLPFFAGTLRYYSNYCQLVQDNCNYILVCKICEIGNLSLLSYVFGPSLAAGYRILFIVSHQMYKILKFIEIIMRGIGFPEGSISVMVDDFDLNLVLLHANTISFFDVCNQPVPNIKTMCIHPFLLQL</sequence>
<name>A0AAW1VGS9_9CUCU</name>